<evidence type="ECO:0000259" key="9">
    <source>
        <dbReference type="Pfam" id="PF02879"/>
    </source>
</evidence>
<dbReference type="GO" id="GO:0016868">
    <property type="term" value="F:intramolecular phosphotransferase activity"/>
    <property type="evidence" value="ECO:0007669"/>
    <property type="project" value="InterPro"/>
</dbReference>
<dbReference type="PRINTS" id="PR00509">
    <property type="entry name" value="PGMPMM"/>
</dbReference>
<evidence type="ECO:0000256" key="4">
    <source>
        <dbReference type="ARBA" id="ARBA00022723"/>
    </source>
</evidence>
<gene>
    <name evidence="11" type="primary">manB</name>
    <name evidence="11" type="ORF">MPHL21000_10575</name>
</gene>
<dbReference type="AlphaFoldDB" id="A0A5N5V3R8"/>
<dbReference type="Proteomes" id="UP000325690">
    <property type="component" value="Unassembled WGS sequence"/>
</dbReference>
<feature type="domain" description="Alpha-D-phosphohexomutase C-terminal" evidence="7">
    <location>
        <begin position="377"/>
        <end position="450"/>
    </location>
</feature>
<evidence type="ECO:0000259" key="8">
    <source>
        <dbReference type="Pfam" id="PF02878"/>
    </source>
</evidence>
<dbReference type="InterPro" id="IPR016055">
    <property type="entry name" value="A-D-PHexomutase_a/b/a-I/II/III"/>
</dbReference>
<dbReference type="CDD" id="cd03089">
    <property type="entry name" value="PMM_PGM"/>
    <property type="match status" value="1"/>
</dbReference>
<dbReference type="InterPro" id="IPR036900">
    <property type="entry name" value="A-D-PHexomutase_C_sf"/>
</dbReference>
<dbReference type="Pfam" id="PF00408">
    <property type="entry name" value="PGM_PMM_IV"/>
    <property type="match status" value="1"/>
</dbReference>
<dbReference type="InterPro" id="IPR005844">
    <property type="entry name" value="A-D-PHexomutase_a/b/a-I"/>
</dbReference>
<name>A0A5N5V3R8_MYCPH</name>
<reference evidence="11 12" key="1">
    <citation type="submission" date="2012-10" db="EMBL/GenBank/DDBJ databases">
        <title>The draft sequence of the Mycobacterium pheli genome.</title>
        <authorList>
            <person name="Pettersson B.M.F."/>
            <person name="Das S."/>
            <person name="Dasgupta S."/>
            <person name="Bhattacharya A."/>
            <person name="Kirsebom L.A."/>
        </authorList>
    </citation>
    <scope>NUCLEOTIDE SEQUENCE [LARGE SCALE GENOMIC DNA]</scope>
    <source>
        <strain evidence="11 12">CCUG 21000</strain>
    </source>
</reference>
<proteinExistence type="inferred from homology"/>
<organism evidence="11 12">
    <name type="scientific">Mycolicibacterium phlei DSM 43239 = CCUG 21000</name>
    <dbReference type="NCBI Taxonomy" id="1226750"/>
    <lineage>
        <taxon>Bacteria</taxon>
        <taxon>Bacillati</taxon>
        <taxon>Actinomycetota</taxon>
        <taxon>Actinomycetes</taxon>
        <taxon>Mycobacteriales</taxon>
        <taxon>Mycobacteriaceae</taxon>
        <taxon>Mycolicibacterium</taxon>
    </lineage>
</organism>
<dbReference type="SUPFAM" id="SSF55957">
    <property type="entry name" value="Phosphoglucomutase, C-terminal domain"/>
    <property type="match status" value="1"/>
</dbReference>
<accession>A0A5N5V3R8</accession>
<evidence type="ECO:0000313" key="12">
    <source>
        <dbReference type="Proteomes" id="UP000325690"/>
    </source>
</evidence>
<dbReference type="RefSeq" id="WP_061481503.1">
    <property type="nucleotide sequence ID" value="NZ_ANBO01000023.1"/>
</dbReference>
<comment type="caution">
    <text evidence="11">The sequence shown here is derived from an EMBL/GenBank/DDBJ whole genome shotgun (WGS) entry which is preliminary data.</text>
</comment>
<evidence type="ECO:0000256" key="5">
    <source>
        <dbReference type="ARBA" id="ARBA00022842"/>
    </source>
</evidence>
<comment type="cofactor">
    <cofactor evidence="1">
        <name>Mg(2+)</name>
        <dbReference type="ChEBI" id="CHEBI:18420"/>
    </cofactor>
</comment>
<dbReference type="InterPro" id="IPR005841">
    <property type="entry name" value="Alpha-D-phosphohexomutase_SF"/>
</dbReference>
<keyword evidence="4" id="KW-0479">Metal-binding</keyword>
<comment type="similarity">
    <text evidence="2">Belongs to the phosphohexose mutase family.</text>
</comment>
<dbReference type="GO" id="GO:0046872">
    <property type="term" value="F:metal ion binding"/>
    <property type="evidence" value="ECO:0007669"/>
    <property type="project" value="UniProtKB-KW"/>
</dbReference>
<evidence type="ECO:0000259" key="10">
    <source>
        <dbReference type="Pfam" id="PF02880"/>
    </source>
</evidence>
<evidence type="ECO:0000256" key="2">
    <source>
        <dbReference type="ARBA" id="ARBA00010231"/>
    </source>
</evidence>
<dbReference type="Gene3D" id="3.30.310.50">
    <property type="entry name" value="Alpha-D-phosphohexomutase, C-terminal domain"/>
    <property type="match status" value="1"/>
</dbReference>
<dbReference type="GO" id="GO:0005975">
    <property type="term" value="P:carbohydrate metabolic process"/>
    <property type="evidence" value="ECO:0007669"/>
    <property type="project" value="InterPro"/>
</dbReference>
<dbReference type="Pfam" id="PF02878">
    <property type="entry name" value="PGM_PMM_I"/>
    <property type="match status" value="1"/>
</dbReference>
<dbReference type="InterPro" id="IPR005846">
    <property type="entry name" value="A-D-PHexomutase_a/b/a-III"/>
</dbReference>
<dbReference type="InterPro" id="IPR005843">
    <property type="entry name" value="A-D-PHexomutase_C"/>
</dbReference>
<keyword evidence="6" id="KW-0413">Isomerase</keyword>
<evidence type="ECO:0000256" key="6">
    <source>
        <dbReference type="ARBA" id="ARBA00023235"/>
    </source>
</evidence>
<evidence type="ECO:0000259" key="7">
    <source>
        <dbReference type="Pfam" id="PF00408"/>
    </source>
</evidence>
<feature type="domain" description="Alpha-D-phosphohexomutase alpha/beta/alpha" evidence="10">
    <location>
        <begin position="268"/>
        <end position="372"/>
    </location>
</feature>
<feature type="domain" description="Alpha-D-phosphohexomutase alpha/beta/alpha" evidence="8">
    <location>
        <begin position="11"/>
        <end position="127"/>
    </location>
</feature>
<keyword evidence="12" id="KW-1185">Reference proteome</keyword>
<evidence type="ECO:0000256" key="1">
    <source>
        <dbReference type="ARBA" id="ARBA00001946"/>
    </source>
</evidence>
<keyword evidence="5" id="KW-0460">Magnesium</keyword>
<keyword evidence="3" id="KW-0597">Phosphoprotein</keyword>
<dbReference type="NCBIfam" id="NF007088">
    <property type="entry name" value="PRK09542.1"/>
    <property type="match status" value="1"/>
</dbReference>
<dbReference type="Gene3D" id="3.40.120.10">
    <property type="entry name" value="Alpha-D-Glucose-1,6-Bisphosphate, subunit A, domain 3"/>
    <property type="match status" value="3"/>
</dbReference>
<dbReference type="PANTHER" id="PTHR43771">
    <property type="entry name" value="PHOSPHOMANNOMUTASE"/>
    <property type="match status" value="1"/>
</dbReference>
<dbReference type="SUPFAM" id="SSF53738">
    <property type="entry name" value="Phosphoglucomutase, first 3 domains"/>
    <property type="match status" value="3"/>
</dbReference>
<dbReference type="Pfam" id="PF02880">
    <property type="entry name" value="PGM_PMM_III"/>
    <property type="match status" value="1"/>
</dbReference>
<dbReference type="PANTHER" id="PTHR43771:SF1">
    <property type="entry name" value="PHOSPHOMANNOMUTASE"/>
    <property type="match status" value="1"/>
</dbReference>
<dbReference type="EMBL" id="ANBP01000012">
    <property type="protein sequence ID" value="KAB7756515.1"/>
    <property type="molecule type" value="Genomic_DNA"/>
</dbReference>
<evidence type="ECO:0000313" key="11">
    <source>
        <dbReference type="EMBL" id="KAB7756515.1"/>
    </source>
</evidence>
<dbReference type="Pfam" id="PF02879">
    <property type="entry name" value="PGM_PMM_II"/>
    <property type="match status" value="1"/>
</dbReference>
<dbReference type="GeneID" id="74302008"/>
<protein>
    <submittedName>
        <fullName evidence="11">Phosphomannomutase</fullName>
    </submittedName>
</protein>
<feature type="domain" description="Alpha-D-phosphohexomutase alpha/beta/alpha" evidence="9">
    <location>
        <begin position="158"/>
        <end position="258"/>
    </location>
</feature>
<sequence>MSRPAAAVHRVIKAYDVRGLVGEELDEQFVADVGGAFARLVRETADRVVIAHDMRASSPSLAAAFADGVTAQGLDVVRIGLASTDELYFASGLLDCPGAMFTASHNPAAYNGIKLCRAGAKPVGRDTGLGTIADEVINGVPGYDGAPGSITDRDVLTEYGEFLRSLVSIGGLRPLKVAVDAGNGMAGHTTPAVLGPIPSVTLEPLYFELDGTFPNHEANPLEPANLVDLQKFVLETGADIGLAFDGDADRCFVVDEKGHPVSPSAVTALVAARELSRESGATVIHNLITSRAVPELVAERGGTPVRSRVGHSFIKGLMAETGAIFGGEHSAHYYFRDFWGADSGMLAALHVLAALGEQDRPLSELMAEYQRYEASGEINFTVADAQACVDAVLASFGDRIQSLDHLDGVTVDLGDRVWFNLRMSNTEPLLRLNVEAPTAGEVAAVVDQVSAAVHAQVPPESEAVP</sequence>
<dbReference type="InterPro" id="IPR005845">
    <property type="entry name" value="A-D-PHexomutase_a/b/a-II"/>
</dbReference>
<evidence type="ECO:0000256" key="3">
    <source>
        <dbReference type="ARBA" id="ARBA00022553"/>
    </source>
</evidence>